<feature type="region of interest" description="Disordered" evidence="1">
    <location>
        <begin position="1"/>
        <end position="30"/>
    </location>
</feature>
<evidence type="ECO:0000313" key="2">
    <source>
        <dbReference type="EMBL" id="EDK44440.1"/>
    </source>
</evidence>
<feature type="region of interest" description="Disordered" evidence="1">
    <location>
        <begin position="255"/>
        <end position="282"/>
    </location>
</feature>
<feature type="compositionally biased region" description="Polar residues" evidence="1">
    <location>
        <begin position="9"/>
        <end position="18"/>
    </location>
</feature>
<accession>A5DZ32</accession>
<feature type="compositionally biased region" description="Low complexity" evidence="1">
    <location>
        <begin position="255"/>
        <end position="276"/>
    </location>
</feature>
<evidence type="ECO:0000256" key="1">
    <source>
        <dbReference type="SAM" id="MobiDB-lite"/>
    </source>
</evidence>
<dbReference type="GeneID" id="5233032"/>
<organism evidence="2 3">
    <name type="scientific">Lodderomyces elongisporus (strain ATCC 11503 / CBS 2605 / JCM 1781 / NBRC 1676 / NRRL YB-4239)</name>
    <name type="common">Yeast</name>
    <name type="synonym">Saccharomyces elongisporus</name>
    <dbReference type="NCBI Taxonomy" id="379508"/>
    <lineage>
        <taxon>Eukaryota</taxon>
        <taxon>Fungi</taxon>
        <taxon>Dikarya</taxon>
        <taxon>Ascomycota</taxon>
        <taxon>Saccharomycotina</taxon>
        <taxon>Pichiomycetes</taxon>
        <taxon>Debaryomycetaceae</taxon>
        <taxon>Candida/Lodderomyces clade</taxon>
        <taxon>Lodderomyces</taxon>
    </lineage>
</organism>
<reference evidence="2 3" key="1">
    <citation type="journal article" date="2009" name="Nature">
        <title>Evolution of pathogenicity and sexual reproduction in eight Candida genomes.</title>
        <authorList>
            <person name="Butler G."/>
            <person name="Rasmussen M.D."/>
            <person name="Lin M.F."/>
            <person name="Santos M.A."/>
            <person name="Sakthikumar S."/>
            <person name="Munro C.A."/>
            <person name="Rheinbay E."/>
            <person name="Grabherr M."/>
            <person name="Forche A."/>
            <person name="Reedy J.L."/>
            <person name="Agrafioti I."/>
            <person name="Arnaud M.B."/>
            <person name="Bates S."/>
            <person name="Brown A.J."/>
            <person name="Brunke S."/>
            <person name="Costanzo M.C."/>
            <person name="Fitzpatrick D.A."/>
            <person name="de Groot P.W."/>
            <person name="Harris D."/>
            <person name="Hoyer L.L."/>
            <person name="Hube B."/>
            <person name="Klis F.M."/>
            <person name="Kodira C."/>
            <person name="Lennard N."/>
            <person name="Logue M.E."/>
            <person name="Martin R."/>
            <person name="Neiman A.M."/>
            <person name="Nikolaou E."/>
            <person name="Quail M.A."/>
            <person name="Quinn J."/>
            <person name="Santos M.C."/>
            <person name="Schmitzberger F.F."/>
            <person name="Sherlock G."/>
            <person name="Shah P."/>
            <person name="Silverstein K.A."/>
            <person name="Skrzypek M.S."/>
            <person name="Soll D."/>
            <person name="Staggs R."/>
            <person name="Stansfield I."/>
            <person name="Stumpf M.P."/>
            <person name="Sudbery P.E."/>
            <person name="Srikantha T."/>
            <person name="Zeng Q."/>
            <person name="Berman J."/>
            <person name="Berriman M."/>
            <person name="Heitman J."/>
            <person name="Gow N.A."/>
            <person name="Lorenz M.C."/>
            <person name="Birren B.W."/>
            <person name="Kellis M."/>
            <person name="Cuomo C.A."/>
        </authorList>
    </citation>
    <scope>NUCLEOTIDE SEQUENCE [LARGE SCALE GENOMIC DNA]</scope>
    <source>
        <strain evidence="3">ATCC 11503 / BCRC 21390 / CBS 2605 / JCM 1781 / NBRC 1676 / NRRL YB-4239</strain>
    </source>
</reference>
<protein>
    <submittedName>
        <fullName evidence="2">Uncharacterized protein</fullName>
    </submittedName>
</protein>
<dbReference type="OrthoDB" id="25921at2759"/>
<dbReference type="VEuPathDB" id="FungiDB:LELG_02619"/>
<evidence type="ECO:0000313" key="3">
    <source>
        <dbReference type="Proteomes" id="UP000001996"/>
    </source>
</evidence>
<sequence>MEEGASEGILSSNEQPIVTASGKRRRPSAAVALTTSQNVPNTSLNNGGNSVLGDKSYNNTTNVTSKFEPFHNSAPDTFPNKTKRMRLGPALQHYDLTSLQVPPNFAESNTRELFQGFLTTITPPTSNKAVSLNSSPFSESPNNTNELFKNYSASKIPNVSENDTTPPNLFIPMQESEWDKLLNVPLEDVDLNLALYKDAMSKLSSSQGLHLPETFGNGRKQPKWGQVGRHGVSTLNGTANEATIVDTDAVKYSITNTDPNTNTNTNATTDANANTDTDTDTKAKTDVQDFDTRSVDSFENSTSIFNQHFGINIYELSAPERLDLSRKIDMDKALPNAILCLKTFPTLKRSQSLHPLFTKGSSKCKWTYNCLMLLSNPDWTLEDDKKMWMSNFTQALVLHFIFFTFFMDRSLNVILKVCNKSISSTSSTTCFTPEIQKILTKKSYSYFGNLIKDLRESIAGVDIESSTIISWLSGWSRFLHTQASAKAVTLFHAGSASLLWNCLDRYTGFEEISPTLQFIIFALRNHTSTAVAPDYKFDVIAELHTNLVQFKTFINYNPELTSQRNGYIIKNFLALESFLNDLITTLYPRFLQIDKYFKTKNGDTDTESGIRYFSPSLLYEFINRWLKLIPSYSRSMGSEMSPLKRTFYLFYVATAKALSNVFPIIRSTYLIDTWNAIYPQVDFNYKLFAYSRSDVADDSQYHYLTNLSAKLLRIIKFFNTRQQIISHYMSSTSILETGGQYLELVAAEGPIIDGQQFSGIVHLKPAKIDFKEIMITNFSINTIVNIYNYPLLINFGAHLNGRTEEYRKIIEHENHNQKVRIHEYRQKYEGLSGGNQPLYEDGFFTNINHSYEFDFSRGMYSFDYKVEPAVNYFYKYLEKAHAGKQLSLNQLKDEIQNFEAAQKALFGSMDEPNGV</sequence>
<dbReference type="EMBL" id="CH981526">
    <property type="protein sequence ID" value="EDK44440.1"/>
    <property type="molecule type" value="Genomic_DNA"/>
</dbReference>
<proteinExistence type="predicted"/>
<keyword evidence="3" id="KW-1185">Reference proteome</keyword>
<dbReference type="eggNOG" id="ENOG502R6NR">
    <property type="taxonomic scope" value="Eukaryota"/>
</dbReference>
<dbReference type="InParanoid" id="A5DZ32"/>
<dbReference type="STRING" id="379508.A5DZ32"/>
<dbReference type="KEGG" id="lel:PVL30_003466"/>
<name>A5DZ32_LODEL</name>
<dbReference type="AlphaFoldDB" id="A5DZ32"/>
<dbReference type="OMA" id="RCGYLDF"/>
<gene>
    <name evidence="2" type="ORF">LELG_02619</name>
</gene>
<dbReference type="HOGENOM" id="CLU_009505_1_0_1"/>
<dbReference type="Proteomes" id="UP000001996">
    <property type="component" value="Unassembled WGS sequence"/>
</dbReference>